<evidence type="ECO:0000256" key="1">
    <source>
        <dbReference type="ARBA" id="ARBA00011073"/>
    </source>
</evidence>
<evidence type="ECO:0000256" key="5">
    <source>
        <dbReference type="PROSITE-ProRule" id="PRU01240"/>
    </source>
</evidence>
<dbReference type="PROSITE" id="PS51892">
    <property type="entry name" value="SUBTILASE"/>
    <property type="match status" value="1"/>
</dbReference>
<feature type="active site" description="Charge relay system" evidence="5">
    <location>
        <position position="414"/>
    </location>
</feature>
<dbReference type="InterPro" id="IPR036852">
    <property type="entry name" value="Peptidase_S8/S53_dom_sf"/>
</dbReference>
<name>A0ABS3ESU8_9HYPH</name>
<keyword evidence="2 5" id="KW-0645">Protease</keyword>
<accession>A0ABS3ESU8</accession>
<keyword evidence="8" id="KW-1185">Reference proteome</keyword>
<evidence type="ECO:0000256" key="3">
    <source>
        <dbReference type="ARBA" id="ARBA00022801"/>
    </source>
</evidence>
<feature type="domain" description="Peptidase S8/S53" evidence="6">
    <location>
        <begin position="194"/>
        <end position="447"/>
    </location>
</feature>
<protein>
    <submittedName>
        <fullName evidence="7">S8 family serine peptidase</fullName>
    </submittedName>
</protein>
<keyword evidence="3 5" id="KW-0378">Hydrolase</keyword>
<feature type="active site" description="Charge relay system" evidence="5">
    <location>
        <position position="203"/>
    </location>
</feature>
<dbReference type="Proteomes" id="UP000664699">
    <property type="component" value="Unassembled WGS sequence"/>
</dbReference>
<keyword evidence="4 5" id="KW-0720">Serine protease</keyword>
<evidence type="ECO:0000256" key="2">
    <source>
        <dbReference type="ARBA" id="ARBA00022670"/>
    </source>
</evidence>
<feature type="active site" description="Charge relay system" evidence="5">
    <location>
        <position position="235"/>
    </location>
</feature>
<dbReference type="EMBL" id="JAFLNA010000024">
    <property type="protein sequence ID" value="MBO0134623.1"/>
    <property type="molecule type" value="Genomic_DNA"/>
</dbReference>
<dbReference type="InterPro" id="IPR023828">
    <property type="entry name" value="Peptidase_S8_Ser-AS"/>
</dbReference>
<reference evidence="7 8" key="1">
    <citation type="submission" date="2021-03" db="EMBL/GenBank/DDBJ databases">
        <title>Whole genome sequence of Agrobacterium sp. strain Rnr.</title>
        <authorList>
            <person name="Mafakheri H."/>
            <person name="Taghavi S.M."/>
            <person name="Nemanja K."/>
            <person name="Osdaghi E."/>
        </authorList>
    </citation>
    <scope>NUCLEOTIDE SEQUENCE [LARGE SCALE GENOMIC DNA]</scope>
    <source>
        <strain evidence="7 8">Rnr</strain>
    </source>
</reference>
<dbReference type="SUPFAM" id="SSF52743">
    <property type="entry name" value="Subtilisin-like"/>
    <property type="match status" value="1"/>
</dbReference>
<evidence type="ECO:0000313" key="8">
    <source>
        <dbReference type="Proteomes" id="UP000664699"/>
    </source>
</evidence>
<comment type="caution">
    <text evidence="7">The sequence shown here is derived from an EMBL/GenBank/DDBJ whole genome shotgun (WGS) entry which is preliminary data.</text>
</comment>
<evidence type="ECO:0000313" key="7">
    <source>
        <dbReference type="EMBL" id="MBO0134623.1"/>
    </source>
</evidence>
<comment type="similarity">
    <text evidence="1 5">Belongs to the peptidase S8 family.</text>
</comment>
<dbReference type="InterPro" id="IPR050131">
    <property type="entry name" value="Peptidase_S8_subtilisin-like"/>
</dbReference>
<proteinExistence type="inferred from homology"/>
<sequence length="484" mass="52077">MRAVDKTSRGLAEQEYDVEEEVTLWHLLHPQAIVTAITGKNESFSYATKALSDKISRPLDFSLPSSIHLEPLLRLRSSSGVSLTASENRVVIGFRADGAERSNVIARHHLSEVWFDDIGNFGLYSFNHVGLEALFELLRLEQSVLFADPDVRDGDDTFKIQTDEEDATPEVEFPPALWNHEMVGVTDNGEESDGDGVVVAVIDGRPDLEHPTIKNALLFGQTEFLFADDLPIVDHGVGVMSVIAGQKIIGDGRRMGIAPSAKLLPLAISTYTMSSYAGRARAVNFAASIAESKIIEGANNVRTEVPRLIVNCSWKLRSAADLTAVSLAFARLTKSAICVCSAGNENNDLPHFPSEYPGVVRVAALGITGERMTMSNFGTTVTFSAPGGTGTPMDANDILIASLNNKHVFGIGTSFAAPHVSGLLASIWSRHPELDHDQILALAKTNFLVPIPDANVGYLAKLGLGILTLKPRLGVVGDAIVDIS</sequence>
<dbReference type="RefSeq" id="WP_207136099.1">
    <property type="nucleotide sequence ID" value="NZ_JAFLNA010000024.1"/>
</dbReference>
<dbReference type="PANTHER" id="PTHR43806:SF11">
    <property type="entry name" value="CEREVISIN-RELATED"/>
    <property type="match status" value="1"/>
</dbReference>
<dbReference type="InterPro" id="IPR000209">
    <property type="entry name" value="Peptidase_S8/S53_dom"/>
</dbReference>
<evidence type="ECO:0000259" key="6">
    <source>
        <dbReference type="Pfam" id="PF00082"/>
    </source>
</evidence>
<dbReference type="InterPro" id="IPR015500">
    <property type="entry name" value="Peptidase_S8_subtilisin-rel"/>
</dbReference>
<dbReference type="PRINTS" id="PR00723">
    <property type="entry name" value="SUBTILISIN"/>
</dbReference>
<dbReference type="Pfam" id="PF00082">
    <property type="entry name" value="Peptidase_S8"/>
    <property type="match status" value="1"/>
</dbReference>
<organism evidence="7 8">
    <name type="scientific">Agrobacterium burrii</name>
    <dbReference type="NCBI Taxonomy" id="2815339"/>
    <lineage>
        <taxon>Bacteria</taxon>
        <taxon>Pseudomonadati</taxon>
        <taxon>Pseudomonadota</taxon>
        <taxon>Alphaproteobacteria</taxon>
        <taxon>Hyphomicrobiales</taxon>
        <taxon>Rhizobiaceae</taxon>
        <taxon>Rhizobium/Agrobacterium group</taxon>
        <taxon>Agrobacterium</taxon>
        <taxon>Agrobacterium tumefaciens complex</taxon>
    </lineage>
</organism>
<dbReference type="Gene3D" id="3.40.50.200">
    <property type="entry name" value="Peptidase S8/S53 domain"/>
    <property type="match status" value="1"/>
</dbReference>
<dbReference type="PANTHER" id="PTHR43806">
    <property type="entry name" value="PEPTIDASE S8"/>
    <property type="match status" value="1"/>
</dbReference>
<dbReference type="PROSITE" id="PS00138">
    <property type="entry name" value="SUBTILASE_SER"/>
    <property type="match status" value="1"/>
</dbReference>
<gene>
    <name evidence="7" type="ORF">JZX89_28165</name>
</gene>
<evidence type="ECO:0000256" key="4">
    <source>
        <dbReference type="ARBA" id="ARBA00022825"/>
    </source>
</evidence>